<sequence length="298" mass="34523">MPISDRFGFLKAPITIRFNNGWIKPCPDHASVLASIEEREHRDGYLYPPCISSWSQCLGSADDPVPIPNTTRPAAVFGLMPSHDIHVADFEEGGDFRHEDGALLVHLIAFLYETRLQFDGWKFDGRIRTRVGSFLFREDVAEHFIASVYDRWKTWTPELRRRFITILYMFGRAQSCLWEWERFSQHYMVFDALYAFQLKNGGQKIGGHGKRLIHMCNLFGVAADETMFENFIKLRNALLHEALWDNSTPGEAMGKDPNVDKWLKNFNARLIVAVAGYQNSFSRSKWTHMGWQPFDKRP</sequence>
<organism evidence="1 2">
    <name type="scientific">Pseudolysobacter antarcticus</name>
    <dbReference type="NCBI Taxonomy" id="2511995"/>
    <lineage>
        <taxon>Bacteria</taxon>
        <taxon>Pseudomonadati</taxon>
        <taxon>Pseudomonadota</taxon>
        <taxon>Gammaproteobacteria</taxon>
        <taxon>Lysobacterales</taxon>
        <taxon>Rhodanobacteraceae</taxon>
        <taxon>Pseudolysobacter</taxon>
    </lineage>
</organism>
<dbReference type="KEGG" id="xbc:ELE36_02510"/>
<dbReference type="AlphaFoldDB" id="A0A411HFS0"/>
<evidence type="ECO:0000313" key="1">
    <source>
        <dbReference type="EMBL" id="QBB69335.1"/>
    </source>
</evidence>
<protein>
    <recommendedName>
        <fullName evidence="3">Apea-like HEPN domain-containing protein</fullName>
    </recommendedName>
</protein>
<reference evidence="1 2" key="1">
    <citation type="submission" date="2019-01" db="EMBL/GenBank/DDBJ databases">
        <title>Pseudolysobacter antarctica gen. nov., sp. nov., isolated from Fildes Peninsula, Antarctica.</title>
        <authorList>
            <person name="Wei Z."/>
            <person name="Peng F."/>
        </authorList>
    </citation>
    <scope>NUCLEOTIDE SEQUENCE [LARGE SCALE GENOMIC DNA]</scope>
    <source>
        <strain evidence="1 2">AQ6-296</strain>
    </source>
</reference>
<keyword evidence="2" id="KW-1185">Reference proteome</keyword>
<accession>A0A411HFS0</accession>
<dbReference type="OrthoDB" id="7059914at2"/>
<dbReference type="Proteomes" id="UP000291562">
    <property type="component" value="Chromosome"/>
</dbReference>
<gene>
    <name evidence="1" type="ORF">ELE36_02510</name>
</gene>
<evidence type="ECO:0008006" key="3">
    <source>
        <dbReference type="Google" id="ProtNLM"/>
    </source>
</evidence>
<dbReference type="EMBL" id="CP035704">
    <property type="protein sequence ID" value="QBB69335.1"/>
    <property type="molecule type" value="Genomic_DNA"/>
</dbReference>
<name>A0A411HFS0_9GAMM</name>
<evidence type="ECO:0000313" key="2">
    <source>
        <dbReference type="Proteomes" id="UP000291562"/>
    </source>
</evidence>
<proteinExistence type="predicted"/>
<dbReference type="RefSeq" id="WP_129831591.1">
    <property type="nucleotide sequence ID" value="NZ_CP035704.1"/>
</dbReference>